<comment type="caution">
    <text evidence="2">The sequence shown here is derived from an EMBL/GenBank/DDBJ whole genome shotgun (WGS) entry which is preliminary data.</text>
</comment>
<dbReference type="RefSeq" id="WP_149389813.1">
    <property type="nucleotide sequence ID" value="NZ_SMRS01000001.1"/>
</dbReference>
<dbReference type="OrthoDB" id="6089342at2"/>
<sequence length="192" mass="21066">MFTPSSLGRSLVLSLILGFTSLAAWAQEGLSAVAIEAYIKSLPKVEAMGQRMEEEGRNHAWLQEVVPQAGEAFNPHQRGVALLQTEAALEYAELTGIVTAVGFTSAERWAEVGDQIILAYGALKAEQESPQLFAMASEFQGVNPQMLAMLPPEMRLQVEQAMQIVQAFSQVPVSDRDALRPYLGRIDHLLNR</sequence>
<dbReference type="AlphaFoldDB" id="A0A5A9W7Q6"/>
<feature type="signal peptide" evidence="1">
    <location>
        <begin position="1"/>
        <end position="26"/>
    </location>
</feature>
<dbReference type="EMBL" id="SMRS01000001">
    <property type="protein sequence ID" value="KAA0876563.1"/>
    <property type="molecule type" value="Genomic_DNA"/>
</dbReference>
<name>A0A5A9W7Q6_9GAMM</name>
<evidence type="ECO:0000313" key="3">
    <source>
        <dbReference type="Proteomes" id="UP000325302"/>
    </source>
</evidence>
<accession>A0A5A9W7Q6</accession>
<gene>
    <name evidence="2" type="ORF">E1H14_02260</name>
</gene>
<keyword evidence="1" id="KW-0732">Signal</keyword>
<reference evidence="2 3" key="1">
    <citation type="submission" date="2019-03" db="EMBL/GenBank/DDBJ databases">
        <title>Nitrincola sp. nov. isolated from an Indian soda lake.</title>
        <authorList>
            <person name="Joshi A."/>
            <person name="Thite S.V."/>
            <person name="Joseph N."/>
            <person name="Dhotre D."/>
            <person name="Moorthy M."/>
            <person name="Shouche Y.S."/>
        </authorList>
    </citation>
    <scope>NUCLEOTIDE SEQUENCE [LARGE SCALE GENOMIC DNA]</scope>
    <source>
        <strain evidence="2 3">MEB193</strain>
    </source>
</reference>
<evidence type="ECO:0000313" key="2">
    <source>
        <dbReference type="EMBL" id="KAA0876563.1"/>
    </source>
</evidence>
<evidence type="ECO:0000256" key="1">
    <source>
        <dbReference type="SAM" id="SignalP"/>
    </source>
</evidence>
<keyword evidence="3" id="KW-1185">Reference proteome</keyword>
<dbReference type="Proteomes" id="UP000325302">
    <property type="component" value="Unassembled WGS sequence"/>
</dbReference>
<organism evidence="2 3">
    <name type="scientific">Nitrincola tapanii</name>
    <dbReference type="NCBI Taxonomy" id="1708751"/>
    <lineage>
        <taxon>Bacteria</taxon>
        <taxon>Pseudomonadati</taxon>
        <taxon>Pseudomonadota</taxon>
        <taxon>Gammaproteobacteria</taxon>
        <taxon>Oceanospirillales</taxon>
        <taxon>Oceanospirillaceae</taxon>
        <taxon>Nitrincola</taxon>
    </lineage>
</organism>
<proteinExistence type="predicted"/>
<feature type="chain" id="PRO_5022745375" evidence="1">
    <location>
        <begin position="27"/>
        <end position="192"/>
    </location>
</feature>
<protein>
    <submittedName>
        <fullName evidence="2">Uncharacterized protein</fullName>
    </submittedName>
</protein>